<name>F4PR30_CACFS</name>
<dbReference type="KEGG" id="dfa:DFA_01977"/>
<dbReference type="GO" id="GO:0006400">
    <property type="term" value="P:tRNA modification"/>
    <property type="evidence" value="ECO:0007669"/>
    <property type="project" value="InterPro"/>
</dbReference>
<dbReference type="Pfam" id="PF02926">
    <property type="entry name" value="THUMP"/>
    <property type="match status" value="1"/>
</dbReference>
<dbReference type="Gene3D" id="3.30.2300.10">
    <property type="entry name" value="THUMP superfamily"/>
    <property type="match status" value="1"/>
</dbReference>
<dbReference type="InterPro" id="IPR040183">
    <property type="entry name" value="THUMPD1-like"/>
</dbReference>
<proteinExistence type="predicted"/>
<organism evidence="4 5">
    <name type="scientific">Cavenderia fasciculata</name>
    <name type="common">Slime mold</name>
    <name type="synonym">Dictyostelium fasciculatum</name>
    <dbReference type="NCBI Taxonomy" id="261658"/>
    <lineage>
        <taxon>Eukaryota</taxon>
        <taxon>Amoebozoa</taxon>
        <taxon>Evosea</taxon>
        <taxon>Eumycetozoa</taxon>
        <taxon>Dictyostelia</taxon>
        <taxon>Acytosteliales</taxon>
        <taxon>Cavenderiaceae</taxon>
        <taxon>Cavenderia</taxon>
    </lineage>
</organism>
<evidence type="ECO:0000313" key="5">
    <source>
        <dbReference type="Proteomes" id="UP000007797"/>
    </source>
</evidence>
<dbReference type="SUPFAM" id="SSF143437">
    <property type="entry name" value="THUMP domain-like"/>
    <property type="match status" value="1"/>
</dbReference>
<feature type="compositionally biased region" description="Low complexity" evidence="2">
    <location>
        <begin position="99"/>
        <end position="112"/>
    </location>
</feature>
<dbReference type="EMBL" id="GL883010">
    <property type="protein sequence ID" value="EGG22087.1"/>
    <property type="molecule type" value="Genomic_DNA"/>
</dbReference>
<protein>
    <recommendedName>
        <fullName evidence="3">THUMP domain-containing protein</fullName>
    </recommendedName>
</protein>
<feature type="region of interest" description="Disordered" evidence="2">
    <location>
        <begin position="1"/>
        <end position="37"/>
    </location>
</feature>
<evidence type="ECO:0000256" key="2">
    <source>
        <dbReference type="SAM" id="MobiDB-lite"/>
    </source>
</evidence>
<sequence length="334" mass="38418">MSDHKRKIGNDDNASKDVDQFKKQKGDNNNTAVGGTSQLHFKYGTSGFLITFDKGRENQASKDMFTLLNNYLQDNHYSNLMSSLTRNNDKVVATDEKSTTTTTTTTTSTTSSDNFMNSFEAELQQLQSSSSSANGKKKKNNNNKKQNLYDDPFERFKFHVEGLSFISIKDNLFTNINQDDENNKDKLIKLREMLNVYHVANTLFESMERDKSTKSKFISRIIPVQTTCSFTNLLDHIKPLVEAKFNSLEKSVKYNIEFRSRHNTSASELKKDYISVIAALIKLKHTVDLITPEMTIVIEVIKTFTTISIVDNFIKRKERRKERGKERRKERRAS</sequence>
<feature type="compositionally biased region" description="Basic and acidic residues" evidence="2">
    <location>
        <begin position="1"/>
        <end position="26"/>
    </location>
</feature>
<feature type="region of interest" description="Disordered" evidence="2">
    <location>
        <begin position="91"/>
        <end position="114"/>
    </location>
</feature>
<dbReference type="GeneID" id="14873351"/>
<dbReference type="RefSeq" id="XP_004359938.1">
    <property type="nucleotide sequence ID" value="XM_004359881.1"/>
</dbReference>
<evidence type="ECO:0000256" key="1">
    <source>
        <dbReference type="PROSITE-ProRule" id="PRU00529"/>
    </source>
</evidence>
<dbReference type="InterPro" id="IPR004114">
    <property type="entry name" value="THUMP_dom"/>
</dbReference>
<dbReference type="OrthoDB" id="367221at2759"/>
<dbReference type="PANTHER" id="PTHR13452:SF10">
    <property type="entry name" value="THUMP DOMAIN-CONTAINING PROTEIN 1"/>
    <property type="match status" value="1"/>
</dbReference>
<dbReference type="AlphaFoldDB" id="F4PR30"/>
<dbReference type="PROSITE" id="PS51165">
    <property type="entry name" value="THUMP"/>
    <property type="match status" value="1"/>
</dbReference>
<dbReference type="CDD" id="cd11717">
    <property type="entry name" value="THUMP_THUMPD1_like"/>
    <property type="match status" value="1"/>
</dbReference>
<dbReference type="PANTHER" id="PTHR13452">
    <property type="entry name" value="THUMP DOMAIN CONTAINING PROTEIN 1-RELATED"/>
    <property type="match status" value="1"/>
</dbReference>
<feature type="domain" description="THUMP" evidence="3">
    <location>
        <begin position="206"/>
        <end position="311"/>
    </location>
</feature>
<feature type="compositionally biased region" description="Polar residues" evidence="2">
    <location>
        <begin position="27"/>
        <end position="37"/>
    </location>
</feature>
<evidence type="ECO:0000259" key="3">
    <source>
        <dbReference type="PROSITE" id="PS51165"/>
    </source>
</evidence>
<keyword evidence="1" id="KW-0694">RNA-binding</keyword>
<reference evidence="5" key="1">
    <citation type="journal article" date="2011" name="Genome Res.">
        <title>Phylogeny-wide analysis of social amoeba genomes highlights ancient origins for complex intercellular communication.</title>
        <authorList>
            <person name="Heidel A.J."/>
            <person name="Lawal H.M."/>
            <person name="Felder M."/>
            <person name="Schilde C."/>
            <person name="Helps N.R."/>
            <person name="Tunggal B."/>
            <person name="Rivero F."/>
            <person name="John U."/>
            <person name="Schleicher M."/>
            <person name="Eichinger L."/>
            <person name="Platzer M."/>
            <person name="Noegel A.A."/>
            <person name="Schaap P."/>
            <person name="Gloeckner G."/>
        </authorList>
    </citation>
    <scope>NUCLEOTIDE SEQUENCE [LARGE SCALE GENOMIC DNA]</scope>
    <source>
        <strain evidence="5">SH3</strain>
    </source>
</reference>
<evidence type="ECO:0000313" key="4">
    <source>
        <dbReference type="EMBL" id="EGG22087.1"/>
    </source>
</evidence>
<dbReference type="GO" id="GO:0003723">
    <property type="term" value="F:RNA binding"/>
    <property type="evidence" value="ECO:0007669"/>
    <property type="project" value="UniProtKB-UniRule"/>
</dbReference>
<feature type="region of interest" description="Disordered" evidence="2">
    <location>
        <begin position="126"/>
        <end position="148"/>
    </location>
</feature>
<dbReference type="Proteomes" id="UP000007797">
    <property type="component" value="Unassembled WGS sequence"/>
</dbReference>
<keyword evidence="5" id="KW-1185">Reference proteome</keyword>
<gene>
    <name evidence="4" type="ORF">DFA_01977</name>
</gene>
<accession>F4PR30</accession>